<comment type="similarity">
    <text evidence="2">Belongs to the multi antimicrobial extrusion (MATE) (TC 2.A.66.1) family.</text>
</comment>
<evidence type="ECO:0000256" key="2">
    <source>
        <dbReference type="ARBA" id="ARBA00010199"/>
    </source>
</evidence>
<dbReference type="CDD" id="cd13134">
    <property type="entry name" value="MATE_like_8"/>
    <property type="match status" value="1"/>
</dbReference>
<dbReference type="Proteomes" id="UP000199017">
    <property type="component" value="Unassembled WGS sequence"/>
</dbReference>
<feature type="transmembrane region" description="Helical" evidence="8">
    <location>
        <begin position="130"/>
        <end position="151"/>
    </location>
</feature>
<keyword evidence="6 8" id="KW-1133">Transmembrane helix</keyword>
<dbReference type="PANTHER" id="PTHR42925">
    <property type="entry name" value="MULTIDRUG AND TOXIN EFFLUX PROTEIN MATE FAMILY"/>
    <property type="match status" value="1"/>
</dbReference>
<sequence>MPSSTNKRNMSLFAITWPIFIEILLHMVMGNADTLMLSQYSDNAVAAVGISNQIISVVIVMFGFITAGTGILVAQQLGAGNLEKAGKASVVSLVTNLSFGLLLSTFLLLGGGYVLKMMNVPEEIMEDARLYIQIVGAFIFIQALLMTLGAILRSHGYTKDSMYVTIGMNIINIVGNFILIFGVFGLPALGVTGVAISTVASRLLGFVVLFAVVYKRTKDHLCFHQIWKGPKKELKQLLSIGIPSAGEHLSYNTSQMAITYFVVQMGTEALTTRVYTQNITMFVFLFSVAVGQGNQILIGHFTGGGEWERANKRCIRSIWLAAGISTFIAVIVYLNSSIIFSLFTDNSEIIATGSVLLLINIFLEPGRAFNLVVINSLRAAGDVRFPVYIGILSMWGIAVMLSYAFGLEAGLALAGIWIAMTADEWLRGLLMIWRWNKGHWRSMSFTQKKSEQA</sequence>
<dbReference type="GO" id="GO:0015297">
    <property type="term" value="F:antiporter activity"/>
    <property type="evidence" value="ECO:0007669"/>
    <property type="project" value="InterPro"/>
</dbReference>
<feature type="transmembrane region" description="Helical" evidence="8">
    <location>
        <begin position="411"/>
        <end position="433"/>
    </location>
</feature>
<keyword evidence="3" id="KW-0813">Transport</keyword>
<evidence type="ECO:0000256" key="8">
    <source>
        <dbReference type="SAM" id="Phobius"/>
    </source>
</evidence>
<evidence type="ECO:0000256" key="6">
    <source>
        <dbReference type="ARBA" id="ARBA00022989"/>
    </source>
</evidence>
<dbReference type="GO" id="GO:0005886">
    <property type="term" value="C:plasma membrane"/>
    <property type="evidence" value="ECO:0007669"/>
    <property type="project" value="UniProtKB-SubCell"/>
</dbReference>
<feature type="transmembrane region" description="Helical" evidence="8">
    <location>
        <begin position="349"/>
        <end position="373"/>
    </location>
</feature>
<dbReference type="RefSeq" id="WP_091584859.1">
    <property type="nucleotide sequence ID" value="NZ_FNDU01000006.1"/>
</dbReference>
<comment type="subcellular location">
    <subcellularLocation>
        <location evidence="1">Cell membrane</location>
        <topology evidence="1">Multi-pass membrane protein</topology>
    </subcellularLocation>
</comment>
<evidence type="ECO:0000313" key="9">
    <source>
        <dbReference type="EMBL" id="SDI25289.1"/>
    </source>
</evidence>
<dbReference type="InterPro" id="IPR048279">
    <property type="entry name" value="MdtK-like"/>
</dbReference>
<dbReference type="EMBL" id="FNDU01000006">
    <property type="protein sequence ID" value="SDI25289.1"/>
    <property type="molecule type" value="Genomic_DNA"/>
</dbReference>
<feature type="transmembrane region" description="Helical" evidence="8">
    <location>
        <begin position="190"/>
        <end position="214"/>
    </location>
</feature>
<name>A0A1G8J229_9BACI</name>
<reference evidence="9 10" key="1">
    <citation type="submission" date="2016-10" db="EMBL/GenBank/DDBJ databases">
        <authorList>
            <person name="de Groot N.N."/>
        </authorList>
    </citation>
    <scope>NUCLEOTIDE SEQUENCE [LARGE SCALE GENOMIC DNA]</scope>
    <source>
        <strain evidence="10">P4B,CCM 7963,CECT 7998,DSM 25260,IBRC-M 10614,KCTC 13821</strain>
    </source>
</reference>
<dbReference type="PIRSF" id="PIRSF006603">
    <property type="entry name" value="DinF"/>
    <property type="match status" value="1"/>
</dbReference>
<feature type="transmembrane region" description="Helical" evidence="8">
    <location>
        <begin position="50"/>
        <end position="73"/>
    </location>
</feature>
<keyword evidence="10" id="KW-1185">Reference proteome</keyword>
<protein>
    <submittedName>
        <fullName evidence="9">Putative efflux protein, MATE family</fullName>
    </submittedName>
</protein>
<evidence type="ECO:0000256" key="7">
    <source>
        <dbReference type="ARBA" id="ARBA00023136"/>
    </source>
</evidence>
<accession>A0A1G8J229</accession>
<dbReference type="NCBIfam" id="TIGR00797">
    <property type="entry name" value="matE"/>
    <property type="match status" value="1"/>
</dbReference>
<evidence type="ECO:0000256" key="4">
    <source>
        <dbReference type="ARBA" id="ARBA00022475"/>
    </source>
</evidence>
<feature type="transmembrane region" description="Helical" evidence="8">
    <location>
        <begin position="318"/>
        <end position="343"/>
    </location>
</feature>
<organism evidence="9 10">
    <name type="scientific">Alteribacillus bidgolensis</name>
    <dbReference type="NCBI Taxonomy" id="930129"/>
    <lineage>
        <taxon>Bacteria</taxon>
        <taxon>Bacillati</taxon>
        <taxon>Bacillota</taxon>
        <taxon>Bacilli</taxon>
        <taxon>Bacillales</taxon>
        <taxon>Bacillaceae</taxon>
        <taxon>Alteribacillus</taxon>
    </lineage>
</organism>
<dbReference type="STRING" id="930129.SAMN05216352_1067"/>
<keyword evidence="7 8" id="KW-0472">Membrane</keyword>
<evidence type="ECO:0000313" key="10">
    <source>
        <dbReference type="Proteomes" id="UP000199017"/>
    </source>
</evidence>
<dbReference type="GO" id="GO:0042910">
    <property type="term" value="F:xenobiotic transmembrane transporter activity"/>
    <property type="evidence" value="ECO:0007669"/>
    <property type="project" value="InterPro"/>
</dbReference>
<keyword evidence="4" id="KW-1003">Cell membrane</keyword>
<dbReference type="InterPro" id="IPR047135">
    <property type="entry name" value="YsiQ"/>
</dbReference>
<gene>
    <name evidence="9" type="ORF">SAMN05216352_1067</name>
</gene>
<proteinExistence type="inferred from homology"/>
<evidence type="ECO:0000256" key="5">
    <source>
        <dbReference type="ARBA" id="ARBA00022692"/>
    </source>
</evidence>
<dbReference type="AlphaFoldDB" id="A0A1G8J229"/>
<feature type="transmembrane region" description="Helical" evidence="8">
    <location>
        <begin position="163"/>
        <end position="184"/>
    </location>
</feature>
<dbReference type="InterPro" id="IPR002528">
    <property type="entry name" value="MATE_fam"/>
</dbReference>
<keyword evidence="5 8" id="KW-0812">Transmembrane</keyword>
<evidence type="ECO:0000256" key="3">
    <source>
        <dbReference type="ARBA" id="ARBA00022448"/>
    </source>
</evidence>
<feature type="transmembrane region" description="Helical" evidence="8">
    <location>
        <begin position="12"/>
        <end position="30"/>
    </location>
</feature>
<dbReference type="PANTHER" id="PTHR42925:SF1">
    <property type="entry name" value="VIRULENCE FACTOR MVIN"/>
    <property type="match status" value="1"/>
</dbReference>
<evidence type="ECO:0000256" key="1">
    <source>
        <dbReference type="ARBA" id="ARBA00004651"/>
    </source>
</evidence>
<feature type="transmembrane region" description="Helical" evidence="8">
    <location>
        <begin position="385"/>
        <end position="405"/>
    </location>
</feature>
<feature type="transmembrane region" description="Helical" evidence="8">
    <location>
        <begin position="93"/>
        <end position="115"/>
    </location>
</feature>
<dbReference type="OrthoDB" id="9806302at2"/>
<dbReference type="Pfam" id="PF01554">
    <property type="entry name" value="MatE"/>
    <property type="match status" value="2"/>
</dbReference>